<comment type="caution">
    <text evidence="3">The sequence shown here is derived from an EMBL/GenBank/DDBJ whole genome shotgun (WGS) entry which is preliminary data.</text>
</comment>
<keyword evidence="2" id="KW-0472">Membrane</keyword>
<reference evidence="3 4" key="1">
    <citation type="submission" date="2017-08" db="EMBL/GenBank/DDBJ databases">
        <title>Harnessing the power of phylogenomics to disentangle the directionality and signatures of interkingdom host jumping in the parasitic fungal genus Tolypocladium.</title>
        <authorList>
            <person name="Quandt C.A."/>
            <person name="Patterson W."/>
            <person name="Spatafora J.W."/>
        </authorList>
    </citation>
    <scope>NUCLEOTIDE SEQUENCE [LARGE SCALE GENOMIC DNA]</scope>
    <source>
        <strain evidence="3 4">CBS 113982</strain>
    </source>
</reference>
<feature type="transmembrane region" description="Helical" evidence="2">
    <location>
        <begin position="85"/>
        <end position="109"/>
    </location>
</feature>
<gene>
    <name evidence="3" type="ORF">TCAP_04089</name>
</gene>
<keyword evidence="2" id="KW-0812">Transmembrane</keyword>
<dbReference type="InterPro" id="IPR022185">
    <property type="entry name" value="DUF3712"/>
</dbReference>
<dbReference type="InterPro" id="IPR046368">
    <property type="entry name" value="Tag1"/>
</dbReference>
<evidence type="ECO:0000256" key="2">
    <source>
        <dbReference type="SAM" id="Phobius"/>
    </source>
</evidence>
<evidence type="ECO:0000256" key="1">
    <source>
        <dbReference type="SAM" id="MobiDB-lite"/>
    </source>
</evidence>
<organism evidence="3 4">
    <name type="scientific">Tolypocladium capitatum</name>
    <dbReference type="NCBI Taxonomy" id="45235"/>
    <lineage>
        <taxon>Eukaryota</taxon>
        <taxon>Fungi</taxon>
        <taxon>Dikarya</taxon>
        <taxon>Ascomycota</taxon>
        <taxon>Pezizomycotina</taxon>
        <taxon>Sordariomycetes</taxon>
        <taxon>Hypocreomycetidae</taxon>
        <taxon>Hypocreales</taxon>
        <taxon>Ophiocordycipitaceae</taxon>
        <taxon>Tolypocladium</taxon>
    </lineage>
</organism>
<dbReference type="EMBL" id="NRSZ01000635">
    <property type="protein sequence ID" value="PNY25974.1"/>
    <property type="molecule type" value="Genomic_DNA"/>
</dbReference>
<dbReference type="PANTHER" id="PTHR35895:SF1">
    <property type="entry name" value="LIPID-BINDING SERUM GLYCOPROTEIN C-TERMINAL DOMAIN-CONTAINING PROTEIN"/>
    <property type="match status" value="1"/>
</dbReference>
<keyword evidence="4" id="KW-1185">Reference proteome</keyword>
<dbReference type="OrthoDB" id="10039566at2759"/>
<feature type="region of interest" description="Disordered" evidence="1">
    <location>
        <begin position="46"/>
        <end position="73"/>
    </location>
</feature>
<dbReference type="PANTHER" id="PTHR35895">
    <property type="entry name" value="CHROMOSOME 16, WHOLE GENOME SHOTGUN SEQUENCE"/>
    <property type="match status" value="1"/>
</dbReference>
<name>A0A2K3QEK0_9HYPO</name>
<dbReference type="Proteomes" id="UP000236621">
    <property type="component" value="Unassembled WGS sequence"/>
</dbReference>
<sequence>TKSPPLPVRPGSPLPPFRLAARNLLQARRTRLFRLVSSSPYRRYRHAPRSPVAMSDSKREASPTENAAPLKRGKNRGCANHCRRFWWLHLIIFCCIAVLVVCLVIFVGIPNIAQAKLNDADLEVHGINILNSQAGSYTIEINSTITTDGTVHADIDPFDGNMTLADIQDAPAFATLQFPKTTADKHQDVNISQPVQVTNLEAFDQFNIAFFQNQTVRVKIAGKTKVQPAGLSRKSDVDFVKILDLAGLNLLNGSRVADGTVDLKASKGETNFRGTAEIPNASLFTLDIGNATFTNFADGKNLGNLTINNLFLRPGTNMVNVSASLDQLAILGIIAKRPYCQNGIIPFKLLGVDVENRGQKIPYFLAALASANQTVNVDIGSILKKTLGGSFNLTCTS</sequence>
<evidence type="ECO:0000313" key="4">
    <source>
        <dbReference type="Proteomes" id="UP000236621"/>
    </source>
</evidence>
<proteinExistence type="predicted"/>
<dbReference type="GO" id="GO:0000329">
    <property type="term" value="C:fungal-type vacuole membrane"/>
    <property type="evidence" value="ECO:0007669"/>
    <property type="project" value="InterPro"/>
</dbReference>
<dbReference type="Pfam" id="PF12505">
    <property type="entry name" value="DUF3712"/>
    <property type="match status" value="1"/>
</dbReference>
<dbReference type="STRING" id="45235.A0A2K3QEK0"/>
<protein>
    <submittedName>
        <fullName evidence="3">Uncharacterized protein</fullName>
    </submittedName>
</protein>
<feature type="non-terminal residue" evidence="3">
    <location>
        <position position="1"/>
    </location>
</feature>
<accession>A0A2K3QEK0</accession>
<evidence type="ECO:0000313" key="3">
    <source>
        <dbReference type="EMBL" id="PNY25974.1"/>
    </source>
</evidence>
<dbReference type="AlphaFoldDB" id="A0A2K3QEK0"/>
<keyword evidence="2" id="KW-1133">Transmembrane helix</keyword>